<name>A0A502EKK8_9FLAO</name>
<feature type="transmembrane region" description="Helical" evidence="1">
    <location>
        <begin position="72"/>
        <end position="92"/>
    </location>
</feature>
<organism evidence="2 3">
    <name type="scientific">Flavobacterium pectinovorum</name>
    <dbReference type="NCBI Taxonomy" id="29533"/>
    <lineage>
        <taxon>Bacteria</taxon>
        <taxon>Pseudomonadati</taxon>
        <taxon>Bacteroidota</taxon>
        <taxon>Flavobacteriia</taxon>
        <taxon>Flavobacteriales</taxon>
        <taxon>Flavobacteriaceae</taxon>
        <taxon>Flavobacterium</taxon>
    </lineage>
</organism>
<sequence>MEKTTRTKRPIIWTTMICCVYLLLIIFYHHINKNLSGVLYIFLTLLIAITFITIIVYVIKGIIELVRNRQNLNFKSCFPIIICSITLLYTFLSPYRLDSENLESKVEFRACYEGTQNQAYILFRKDKTFEINWTGVFGYNEWWTGKWTKKGDILSLKYDNEKNEQLGDTILIANDFLNPIAKSFDKVKYPRPMFYLGYCRHEN</sequence>
<accession>A0A502EKK8</accession>
<feature type="transmembrane region" description="Helical" evidence="1">
    <location>
        <begin position="37"/>
        <end position="60"/>
    </location>
</feature>
<evidence type="ECO:0000313" key="2">
    <source>
        <dbReference type="EMBL" id="TPG37512.1"/>
    </source>
</evidence>
<dbReference type="EMBL" id="RCZH01000013">
    <property type="protein sequence ID" value="TPG37512.1"/>
    <property type="molecule type" value="Genomic_DNA"/>
</dbReference>
<keyword evidence="3" id="KW-1185">Reference proteome</keyword>
<keyword evidence="1" id="KW-0812">Transmembrane</keyword>
<gene>
    <name evidence="2" type="ORF">EAH81_18650</name>
</gene>
<dbReference type="OrthoDB" id="1430800at2"/>
<feature type="transmembrane region" description="Helical" evidence="1">
    <location>
        <begin position="12"/>
        <end position="31"/>
    </location>
</feature>
<keyword evidence="1" id="KW-0472">Membrane</keyword>
<dbReference type="RefSeq" id="WP_140509834.1">
    <property type="nucleotide sequence ID" value="NZ_RCZH01000013.1"/>
</dbReference>
<comment type="caution">
    <text evidence="2">The sequence shown here is derived from an EMBL/GenBank/DDBJ whole genome shotgun (WGS) entry which is preliminary data.</text>
</comment>
<evidence type="ECO:0000256" key="1">
    <source>
        <dbReference type="SAM" id="Phobius"/>
    </source>
</evidence>
<reference evidence="2 3" key="1">
    <citation type="journal article" date="2019" name="Environ. Microbiol.">
        <title>Species interactions and distinct microbial communities in high Arctic permafrost affected cryosols are associated with the CH4 and CO2 gas fluxes.</title>
        <authorList>
            <person name="Altshuler I."/>
            <person name="Hamel J."/>
            <person name="Turney S."/>
            <person name="Magnuson E."/>
            <person name="Levesque R."/>
            <person name="Greer C."/>
            <person name="Whyte L.G."/>
        </authorList>
    </citation>
    <scope>NUCLEOTIDE SEQUENCE [LARGE SCALE GENOMIC DNA]</scope>
    <source>
        <strain evidence="2 3">42</strain>
    </source>
</reference>
<evidence type="ECO:0000313" key="3">
    <source>
        <dbReference type="Proteomes" id="UP000319700"/>
    </source>
</evidence>
<dbReference type="AlphaFoldDB" id="A0A502EKK8"/>
<keyword evidence="1" id="KW-1133">Transmembrane helix</keyword>
<protein>
    <submittedName>
        <fullName evidence="2">Uncharacterized protein</fullName>
    </submittedName>
</protein>
<proteinExistence type="predicted"/>
<dbReference type="Proteomes" id="UP000319700">
    <property type="component" value="Unassembled WGS sequence"/>
</dbReference>